<reference evidence="5 6" key="1">
    <citation type="submission" date="2020-08" db="EMBL/GenBank/DDBJ databases">
        <title>Sequencing the genomes of 1000 actinobacteria strains.</title>
        <authorList>
            <person name="Klenk H.-P."/>
        </authorList>
    </citation>
    <scope>NUCLEOTIDE SEQUENCE [LARGE SCALE GENOMIC DNA]</scope>
    <source>
        <strain evidence="5 6">DSM 45518</strain>
    </source>
</reference>
<dbReference type="InterPro" id="IPR050204">
    <property type="entry name" value="AraC_XylS_family_regulators"/>
</dbReference>
<keyword evidence="1" id="KW-0805">Transcription regulation</keyword>
<organism evidence="5 6">
    <name type="scientific">Paractinoplanes abujensis</name>
    <dbReference type="NCBI Taxonomy" id="882441"/>
    <lineage>
        <taxon>Bacteria</taxon>
        <taxon>Bacillati</taxon>
        <taxon>Actinomycetota</taxon>
        <taxon>Actinomycetes</taxon>
        <taxon>Micromonosporales</taxon>
        <taxon>Micromonosporaceae</taxon>
        <taxon>Paractinoplanes</taxon>
    </lineage>
</organism>
<dbReference type="PROSITE" id="PS01124">
    <property type="entry name" value="HTH_ARAC_FAMILY_2"/>
    <property type="match status" value="1"/>
</dbReference>
<dbReference type="SMART" id="SM00342">
    <property type="entry name" value="HTH_ARAC"/>
    <property type="match status" value="1"/>
</dbReference>
<keyword evidence="3" id="KW-0804">Transcription</keyword>
<evidence type="ECO:0000313" key="6">
    <source>
        <dbReference type="Proteomes" id="UP000542742"/>
    </source>
</evidence>
<dbReference type="EMBL" id="JACHMF010000001">
    <property type="protein sequence ID" value="MBB4692163.1"/>
    <property type="molecule type" value="Genomic_DNA"/>
</dbReference>
<dbReference type="InterPro" id="IPR018060">
    <property type="entry name" value="HTH_AraC"/>
</dbReference>
<dbReference type="SUPFAM" id="SSF46689">
    <property type="entry name" value="Homeodomain-like"/>
    <property type="match status" value="1"/>
</dbReference>
<evidence type="ECO:0000259" key="4">
    <source>
        <dbReference type="PROSITE" id="PS01124"/>
    </source>
</evidence>
<dbReference type="PANTHER" id="PTHR46796">
    <property type="entry name" value="HTH-TYPE TRANSCRIPTIONAL ACTIVATOR RHAS-RELATED"/>
    <property type="match status" value="1"/>
</dbReference>
<feature type="domain" description="HTH araC/xylS-type" evidence="4">
    <location>
        <begin position="152"/>
        <end position="254"/>
    </location>
</feature>
<dbReference type="RefSeq" id="WP_239092343.1">
    <property type="nucleotide sequence ID" value="NZ_BOMC01000001.1"/>
</dbReference>
<evidence type="ECO:0000313" key="5">
    <source>
        <dbReference type="EMBL" id="MBB4692163.1"/>
    </source>
</evidence>
<dbReference type="AlphaFoldDB" id="A0A7W7CRX5"/>
<keyword evidence="6" id="KW-1185">Reference proteome</keyword>
<comment type="caution">
    <text evidence="5">The sequence shown here is derived from an EMBL/GenBank/DDBJ whole genome shotgun (WGS) entry which is preliminary data.</text>
</comment>
<dbReference type="InterPro" id="IPR046532">
    <property type="entry name" value="DUF6597"/>
</dbReference>
<protein>
    <submittedName>
        <fullName evidence="5">AraC-like DNA-binding protein</fullName>
    </submittedName>
</protein>
<dbReference type="InterPro" id="IPR009057">
    <property type="entry name" value="Homeodomain-like_sf"/>
</dbReference>
<dbReference type="Pfam" id="PF20240">
    <property type="entry name" value="DUF6597"/>
    <property type="match status" value="1"/>
</dbReference>
<dbReference type="PROSITE" id="PS00041">
    <property type="entry name" value="HTH_ARAC_FAMILY_1"/>
    <property type="match status" value="1"/>
</dbReference>
<dbReference type="GO" id="GO:0043565">
    <property type="term" value="F:sequence-specific DNA binding"/>
    <property type="evidence" value="ECO:0007669"/>
    <property type="project" value="InterPro"/>
</dbReference>
<dbReference type="Gene3D" id="1.10.10.60">
    <property type="entry name" value="Homeodomain-like"/>
    <property type="match status" value="1"/>
</dbReference>
<name>A0A7W7CRX5_9ACTN</name>
<evidence type="ECO:0000256" key="1">
    <source>
        <dbReference type="ARBA" id="ARBA00023015"/>
    </source>
</evidence>
<dbReference type="Proteomes" id="UP000542742">
    <property type="component" value="Unassembled WGS sequence"/>
</dbReference>
<evidence type="ECO:0000256" key="3">
    <source>
        <dbReference type="ARBA" id="ARBA00023163"/>
    </source>
</evidence>
<keyword evidence="2 5" id="KW-0238">DNA-binding</keyword>
<accession>A0A7W7CRX5</accession>
<evidence type="ECO:0000256" key="2">
    <source>
        <dbReference type="ARBA" id="ARBA00023125"/>
    </source>
</evidence>
<dbReference type="InterPro" id="IPR018062">
    <property type="entry name" value="HTH_AraC-typ_CS"/>
</dbReference>
<gene>
    <name evidence="5" type="ORF">BKA14_002311</name>
</gene>
<dbReference type="PANTHER" id="PTHR46796:SF15">
    <property type="entry name" value="BLL1074 PROTEIN"/>
    <property type="match status" value="1"/>
</dbReference>
<proteinExistence type="predicted"/>
<sequence>MPAILNPGRGRRKFDFRAPAAAPGLSPYVEHYWIVSWDLRGQEPYEQRVLPYPAVNVTFKPGRCRVAGVITGPFHEVLEGAGRVFGVRFRPGGFRPFLSAPVATITGRYVPVATVFGDDLAARILGADDRDAVREMDAFLSARAPGQPSPAAELTAAVVARAAEDTGITRVDDLAREFAVSVRHLQRLFAEYVGVSPKWVIRRARLHEASDRIQAGTSVDLGALAAELGYSDQAHLTRDFTSMVGLPPASYRKAQDQN</sequence>
<dbReference type="Pfam" id="PF12833">
    <property type="entry name" value="HTH_18"/>
    <property type="match status" value="1"/>
</dbReference>
<dbReference type="GO" id="GO:0003700">
    <property type="term" value="F:DNA-binding transcription factor activity"/>
    <property type="evidence" value="ECO:0007669"/>
    <property type="project" value="InterPro"/>
</dbReference>